<reference evidence="5 6" key="1">
    <citation type="submission" date="2023-07" db="EMBL/GenBank/DDBJ databases">
        <title>Sorghum-associated microbial communities from plants grown in Nebraska, USA.</title>
        <authorList>
            <person name="Schachtman D."/>
        </authorList>
    </citation>
    <scope>NUCLEOTIDE SEQUENCE [LARGE SCALE GENOMIC DNA]</scope>
    <source>
        <strain evidence="5 6">BE167</strain>
    </source>
</reference>
<evidence type="ECO:0000313" key="6">
    <source>
        <dbReference type="Proteomes" id="UP001252243"/>
    </source>
</evidence>
<dbReference type="SUPFAM" id="SSF46689">
    <property type="entry name" value="Homeodomain-like"/>
    <property type="match status" value="1"/>
</dbReference>
<dbReference type="RefSeq" id="WP_310060541.1">
    <property type="nucleotide sequence ID" value="NZ_JAVDVQ010000021.1"/>
</dbReference>
<dbReference type="PROSITE" id="PS01124">
    <property type="entry name" value="HTH_ARAC_FAMILY_2"/>
    <property type="match status" value="1"/>
</dbReference>
<proteinExistence type="predicted"/>
<dbReference type="InterPro" id="IPR050204">
    <property type="entry name" value="AraC_XylS_family_regulators"/>
</dbReference>
<sequence>MTSVLDTRAVPPAERRDYWSAGIAERFFPMHVESVGAPSFEARLASGQVGPVRVQSIQGLAHRVARTQRMIAAADPECILLYLMTRGTIHIEQDDRNCALRPGDIACQDTSRPSTFEGRDGFEVLVFSIPKWFIGAQAADIARRSATRVDSGQGRLTGPATPFLAQLARTATSGGGLSGRDGEGAAQMLLPLLGSMYGAQEISDPRSRPEALLARMQRYVMDHLHDPELGPERIAQAHYVSTRYVHKLFAASGTGVSAWIRERRFEGAVGELRRSPETTIATVATRWGYRHPASFSRAFREVHGCAPRDARHLPEPVGKTPPAC</sequence>
<dbReference type="Gene3D" id="1.10.10.60">
    <property type="entry name" value="Homeodomain-like"/>
    <property type="match status" value="1"/>
</dbReference>
<gene>
    <name evidence="5" type="ORF">J2X01_003625</name>
</gene>
<dbReference type="Proteomes" id="UP001252243">
    <property type="component" value="Unassembled WGS sequence"/>
</dbReference>
<dbReference type="PANTHER" id="PTHR46796:SF6">
    <property type="entry name" value="ARAC SUBFAMILY"/>
    <property type="match status" value="1"/>
</dbReference>
<evidence type="ECO:0000256" key="3">
    <source>
        <dbReference type="ARBA" id="ARBA00023163"/>
    </source>
</evidence>
<dbReference type="SMART" id="SM00342">
    <property type="entry name" value="HTH_ARAC"/>
    <property type="match status" value="1"/>
</dbReference>
<dbReference type="InterPro" id="IPR009057">
    <property type="entry name" value="Homeodomain-like_sf"/>
</dbReference>
<accession>A0ABU1UGK5</accession>
<evidence type="ECO:0000256" key="2">
    <source>
        <dbReference type="ARBA" id="ARBA00023125"/>
    </source>
</evidence>
<feature type="domain" description="HTH araC/xylS-type" evidence="4">
    <location>
        <begin position="214"/>
        <end position="313"/>
    </location>
</feature>
<keyword evidence="3" id="KW-0804">Transcription</keyword>
<dbReference type="InterPro" id="IPR035418">
    <property type="entry name" value="AraC-bd_2"/>
</dbReference>
<evidence type="ECO:0000313" key="5">
    <source>
        <dbReference type="EMBL" id="MDR7084317.1"/>
    </source>
</evidence>
<keyword evidence="2" id="KW-0238">DNA-binding</keyword>
<evidence type="ECO:0000259" key="4">
    <source>
        <dbReference type="PROSITE" id="PS01124"/>
    </source>
</evidence>
<dbReference type="PANTHER" id="PTHR46796">
    <property type="entry name" value="HTH-TYPE TRANSCRIPTIONAL ACTIVATOR RHAS-RELATED"/>
    <property type="match status" value="1"/>
</dbReference>
<evidence type="ECO:0000256" key="1">
    <source>
        <dbReference type="ARBA" id="ARBA00023015"/>
    </source>
</evidence>
<protein>
    <submittedName>
        <fullName evidence="5">AraC-like DNA-binding protein</fullName>
    </submittedName>
</protein>
<keyword evidence="6" id="KW-1185">Reference proteome</keyword>
<dbReference type="Pfam" id="PF14525">
    <property type="entry name" value="AraC_binding_2"/>
    <property type="match status" value="1"/>
</dbReference>
<keyword evidence="1" id="KW-0805">Transcription regulation</keyword>
<dbReference type="EMBL" id="JAVDVQ010000021">
    <property type="protein sequence ID" value="MDR7084317.1"/>
    <property type="molecule type" value="Genomic_DNA"/>
</dbReference>
<comment type="caution">
    <text evidence="5">The sequence shown here is derived from an EMBL/GenBank/DDBJ whole genome shotgun (WGS) entry which is preliminary data.</text>
</comment>
<dbReference type="InterPro" id="IPR018060">
    <property type="entry name" value="HTH_AraC"/>
</dbReference>
<dbReference type="Pfam" id="PF12833">
    <property type="entry name" value="HTH_18"/>
    <property type="match status" value="1"/>
</dbReference>
<organism evidence="5 6">
    <name type="scientific">Arthrobacter ginsengisoli</name>
    <dbReference type="NCBI Taxonomy" id="1356565"/>
    <lineage>
        <taxon>Bacteria</taxon>
        <taxon>Bacillati</taxon>
        <taxon>Actinomycetota</taxon>
        <taxon>Actinomycetes</taxon>
        <taxon>Micrococcales</taxon>
        <taxon>Micrococcaceae</taxon>
        <taxon>Arthrobacter</taxon>
    </lineage>
</organism>
<name>A0ABU1UGK5_9MICC</name>